<dbReference type="Proteomes" id="UP000006729">
    <property type="component" value="Chromosome 2"/>
</dbReference>
<organism evidence="1 2">
    <name type="scientific">Populus trichocarpa</name>
    <name type="common">Western balsam poplar</name>
    <name type="synonym">Populus balsamifera subsp. trichocarpa</name>
    <dbReference type="NCBI Taxonomy" id="3694"/>
    <lineage>
        <taxon>Eukaryota</taxon>
        <taxon>Viridiplantae</taxon>
        <taxon>Streptophyta</taxon>
        <taxon>Embryophyta</taxon>
        <taxon>Tracheophyta</taxon>
        <taxon>Spermatophyta</taxon>
        <taxon>Magnoliopsida</taxon>
        <taxon>eudicotyledons</taxon>
        <taxon>Gunneridae</taxon>
        <taxon>Pentapetalae</taxon>
        <taxon>rosids</taxon>
        <taxon>fabids</taxon>
        <taxon>Malpighiales</taxon>
        <taxon>Salicaceae</taxon>
        <taxon>Saliceae</taxon>
        <taxon>Populus</taxon>
    </lineage>
</organism>
<evidence type="ECO:0000313" key="1">
    <source>
        <dbReference type="EMBL" id="KAI9399556.1"/>
    </source>
</evidence>
<name>A0ACC0TDE5_POPTR</name>
<evidence type="ECO:0000313" key="2">
    <source>
        <dbReference type="Proteomes" id="UP000006729"/>
    </source>
</evidence>
<dbReference type="EMBL" id="CM009291">
    <property type="protein sequence ID" value="KAI9399556.1"/>
    <property type="molecule type" value="Genomic_DNA"/>
</dbReference>
<keyword evidence="2" id="KW-1185">Reference proteome</keyword>
<comment type="caution">
    <text evidence="1">The sequence shown here is derived from an EMBL/GenBank/DDBJ whole genome shotgun (WGS) entry which is preliminary data.</text>
</comment>
<protein>
    <submittedName>
        <fullName evidence="1">Uncharacterized protein</fullName>
    </submittedName>
</protein>
<accession>A0ACC0TDE5</accession>
<reference evidence="1 2" key="1">
    <citation type="journal article" date="2006" name="Science">
        <title>The genome of black cottonwood, Populus trichocarpa (Torr. &amp; Gray).</title>
        <authorList>
            <person name="Tuskan G.A."/>
            <person name="Difazio S."/>
            <person name="Jansson S."/>
            <person name="Bohlmann J."/>
            <person name="Grigoriev I."/>
            <person name="Hellsten U."/>
            <person name="Putnam N."/>
            <person name="Ralph S."/>
            <person name="Rombauts S."/>
            <person name="Salamov A."/>
            <person name="Schein J."/>
            <person name="Sterck L."/>
            <person name="Aerts A."/>
            <person name="Bhalerao R.R."/>
            <person name="Bhalerao R.P."/>
            <person name="Blaudez D."/>
            <person name="Boerjan W."/>
            <person name="Brun A."/>
            <person name="Brunner A."/>
            <person name="Busov V."/>
            <person name="Campbell M."/>
            <person name="Carlson J."/>
            <person name="Chalot M."/>
            <person name="Chapman J."/>
            <person name="Chen G.L."/>
            <person name="Cooper D."/>
            <person name="Coutinho P.M."/>
            <person name="Couturier J."/>
            <person name="Covert S."/>
            <person name="Cronk Q."/>
            <person name="Cunningham R."/>
            <person name="Davis J."/>
            <person name="Degroeve S."/>
            <person name="Dejardin A."/>
            <person name="Depamphilis C."/>
            <person name="Detter J."/>
            <person name="Dirks B."/>
            <person name="Dubchak I."/>
            <person name="Duplessis S."/>
            <person name="Ehlting J."/>
            <person name="Ellis B."/>
            <person name="Gendler K."/>
            <person name="Goodstein D."/>
            <person name="Gribskov M."/>
            <person name="Grimwood J."/>
            <person name="Groover A."/>
            <person name="Gunter L."/>
            <person name="Hamberger B."/>
            <person name="Heinze B."/>
            <person name="Helariutta Y."/>
            <person name="Henrissat B."/>
            <person name="Holligan D."/>
            <person name="Holt R."/>
            <person name="Huang W."/>
            <person name="Islam-Faridi N."/>
            <person name="Jones S."/>
            <person name="Jones-Rhoades M."/>
            <person name="Jorgensen R."/>
            <person name="Joshi C."/>
            <person name="Kangasjarvi J."/>
            <person name="Karlsson J."/>
            <person name="Kelleher C."/>
            <person name="Kirkpatrick R."/>
            <person name="Kirst M."/>
            <person name="Kohler A."/>
            <person name="Kalluri U."/>
            <person name="Larimer F."/>
            <person name="Leebens-Mack J."/>
            <person name="Leple J.C."/>
            <person name="Locascio P."/>
            <person name="Lou Y."/>
            <person name="Lucas S."/>
            <person name="Martin F."/>
            <person name="Montanini B."/>
            <person name="Napoli C."/>
            <person name="Nelson D.R."/>
            <person name="Nelson C."/>
            <person name="Nieminen K."/>
            <person name="Nilsson O."/>
            <person name="Pereda V."/>
            <person name="Peter G."/>
            <person name="Philippe R."/>
            <person name="Pilate G."/>
            <person name="Poliakov A."/>
            <person name="Razumovskaya J."/>
            <person name="Richardson P."/>
            <person name="Rinaldi C."/>
            <person name="Ritland K."/>
            <person name="Rouze P."/>
            <person name="Ryaboy D."/>
            <person name="Schmutz J."/>
            <person name="Schrader J."/>
            <person name="Segerman B."/>
            <person name="Shin H."/>
            <person name="Siddiqui A."/>
            <person name="Sterky F."/>
            <person name="Terry A."/>
            <person name="Tsai C.J."/>
            <person name="Uberbacher E."/>
            <person name="Unneberg P."/>
            <person name="Vahala J."/>
            <person name="Wall K."/>
            <person name="Wessler S."/>
            <person name="Yang G."/>
            <person name="Yin T."/>
            <person name="Douglas C."/>
            <person name="Marra M."/>
            <person name="Sandberg G."/>
            <person name="Van de Peer Y."/>
            <person name="Rokhsar D."/>
        </authorList>
    </citation>
    <scope>NUCLEOTIDE SEQUENCE [LARGE SCALE GENOMIC DNA]</scope>
    <source>
        <strain evidence="2">cv. Nisqually</strain>
    </source>
</reference>
<gene>
    <name evidence="1" type="ORF">POPTR_002G111832v4</name>
</gene>
<proteinExistence type="predicted"/>
<sequence length="45" mass="5065">MLEVKLHRDQVGLISELIQPADARINAQIYGLTTQIVCRIAGLRF</sequence>